<dbReference type="RefSeq" id="WP_188173798.1">
    <property type="nucleotide sequence ID" value="NZ_JACVVD010000002.1"/>
</dbReference>
<keyword evidence="2" id="KW-0378">Hydrolase</keyword>
<sequence length="342" mass="37362">MSFEVRKPGLFTTLQDAGRYGYRKDGVITSGPMDGFAHRTANLLVGNAANTAALEMTLQGAILYARKDMLLALCGAEMEAEIDGEKVPMWRPFLIRSGSQLSIHYAVKGCRSYLAVAGGFDVETVLGSRSTYLRAGLGGYEGRAIRTGDILEAGAAEPNLARMLRAMGSLSILANINETLIAPCFVSPAIHPDYQENPVVRIIRGREAVKFSDESVQRFFQESYTVTPQSDRMGYRLDGVKLELRDSADSEMISEAVVPGTIQVPPGGQPIVLMSDCQTTGGYPRIGQVIHADLPLVAQVRPGGQLRFQEISLREAQELLLLQEMDLRRLQAGLKAWARDRG</sequence>
<evidence type="ECO:0000256" key="3">
    <source>
        <dbReference type="ARBA" id="ARBA00022840"/>
    </source>
</evidence>
<name>A0A926KLI2_9BACL</name>
<keyword evidence="1" id="KW-0547">Nucleotide-binding</keyword>
<feature type="domain" description="Carboxyltransferase" evidence="4">
    <location>
        <begin position="24"/>
        <end position="326"/>
    </location>
</feature>
<evidence type="ECO:0000259" key="4">
    <source>
        <dbReference type="SMART" id="SM00797"/>
    </source>
</evidence>
<protein>
    <submittedName>
        <fullName evidence="5">Biotin-dependent carboxyltransferase</fullName>
    </submittedName>
</protein>
<organism evidence="5 6">
    <name type="scientific">Paenibacillus sedimenti</name>
    <dbReference type="NCBI Taxonomy" id="2770274"/>
    <lineage>
        <taxon>Bacteria</taxon>
        <taxon>Bacillati</taxon>
        <taxon>Bacillota</taxon>
        <taxon>Bacilli</taxon>
        <taxon>Bacillales</taxon>
        <taxon>Paenibacillaceae</taxon>
        <taxon>Paenibacillus</taxon>
    </lineage>
</organism>
<dbReference type="NCBIfam" id="TIGR00724">
    <property type="entry name" value="urea_amlyse_rel"/>
    <property type="match status" value="1"/>
</dbReference>
<evidence type="ECO:0000313" key="5">
    <source>
        <dbReference type="EMBL" id="MBD0380027.1"/>
    </source>
</evidence>
<dbReference type="SMART" id="SM00797">
    <property type="entry name" value="AHS2"/>
    <property type="match status" value="1"/>
</dbReference>
<evidence type="ECO:0000313" key="6">
    <source>
        <dbReference type="Proteomes" id="UP000650466"/>
    </source>
</evidence>
<dbReference type="GO" id="GO:0016787">
    <property type="term" value="F:hydrolase activity"/>
    <property type="evidence" value="ECO:0007669"/>
    <property type="project" value="UniProtKB-KW"/>
</dbReference>
<dbReference type="AlphaFoldDB" id="A0A926KLI2"/>
<keyword evidence="6" id="KW-1185">Reference proteome</keyword>
<gene>
    <name evidence="5" type="ORF">ICC18_07880</name>
</gene>
<reference evidence="5" key="1">
    <citation type="submission" date="2020-09" db="EMBL/GenBank/DDBJ databases">
        <title>Draft Genome Sequence of Paenibacillus sp. WST5.</title>
        <authorList>
            <person name="Bao Z."/>
        </authorList>
    </citation>
    <scope>NUCLEOTIDE SEQUENCE</scope>
    <source>
        <strain evidence="5">WST5</strain>
    </source>
</reference>
<dbReference type="InterPro" id="IPR003778">
    <property type="entry name" value="CT_A_B"/>
</dbReference>
<dbReference type="InterPro" id="IPR052708">
    <property type="entry name" value="PxpC"/>
</dbReference>
<accession>A0A926KLI2</accession>
<evidence type="ECO:0000256" key="2">
    <source>
        <dbReference type="ARBA" id="ARBA00022801"/>
    </source>
</evidence>
<dbReference type="PANTHER" id="PTHR43309:SF5">
    <property type="entry name" value="5-OXOPROLINASE SUBUNIT C"/>
    <property type="match status" value="1"/>
</dbReference>
<dbReference type="GO" id="GO:0005524">
    <property type="term" value="F:ATP binding"/>
    <property type="evidence" value="ECO:0007669"/>
    <property type="project" value="UniProtKB-KW"/>
</dbReference>
<comment type="caution">
    <text evidence="5">The sequence shown here is derived from an EMBL/GenBank/DDBJ whole genome shotgun (WGS) entry which is preliminary data.</text>
</comment>
<dbReference type="Gene3D" id="2.40.100.10">
    <property type="entry name" value="Cyclophilin-like"/>
    <property type="match status" value="1"/>
</dbReference>
<dbReference type="Pfam" id="PF02626">
    <property type="entry name" value="CT_A_B"/>
    <property type="match status" value="1"/>
</dbReference>
<dbReference type="SUPFAM" id="SSF50891">
    <property type="entry name" value="Cyclophilin-like"/>
    <property type="match status" value="1"/>
</dbReference>
<dbReference type="InterPro" id="IPR029000">
    <property type="entry name" value="Cyclophilin-like_dom_sf"/>
</dbReference>
<dbReference type="Proteomes" id="UP000650466">
    <property type="component" value="Unassembled WGS sequence"/>
</dbReference>
<dbReference type="PANTHER" id="PTHR43309">
    <property type="entry name" value="5-OXOPROLINASE SUBUNIT C"/>
    <property type="match status" value="1"/>
</dbReference>
<keyword evidence="3" id="KW-0067">ATP-binding</keyword>
<dbReference type="EMBL" id="JACVVD010000002">
    <property type="protein sequence ID" value="MBD0380027.1"/>
    <property type="molecule type" value="Genomic_DNA"/>
</dbReference>
<proteinExistence type="predicted"/>
<evidence type="ECO:0000256" key="1">
    <source>
        <dbReference type="ARBA" id="ARBA00022741"/>
    </source>
</evidence>